<gene>
    <name evidence="2" type="ORF">PG999_008226</name>
</gene>
<keyword evidence="3" id="KW-1185">Reference proteome</keyword>
<reference evidence="2 3" key="1">
    <citation type="submission" date="2023-01" db="EMBL/GenBank/DDBJ databases">
        <title>Analysis of 21 Apiospora genomes using comparative genomics revels a genus with tremendous synthesis potential of carbohydrate active enzymes and secondary metabolites.</title>
        <authorList>
            <person name="Sorensen T."/>
        </authorList>
    </citation>
    <scope>NUCLEOTIDE SEQUENCE [LARGE SCALE GENOMIC DNA]</scope>
    <source>
        <strain evidence="2 3">CBS 117206</strain>
    </source>
</reference>
<feature type="region of interest" description="Disordered" evidence="1">
    <location>
        <begin position="52"/>
        <end position="121"/>
    </location>
</feature>
<comment type="caution">
    <text evidence="2">The sequence shown here is derived from an EMBL/GenBank/DDBJ whole genome shotgun (WGS) entry which is preliminary data.</text>
</comment>
<organism evidence="2 3">
    <name type="scientific">Apiospora kogelbergensis</name>
    <dbReference type="NCBI Taxonomy" id="1337665"/>
    <lineage>
        <taxon>Eukaryota</taxon>
        <taxon>Fungi</taxon>
        <taxon>Dikarya</taxon>
        <taxon>Ascomycota</taxon>
        <taxon>Pezizomycotina</taxon>
        <taxon>Sordariomycetes</taxon>
        <taxon>Xylariomycetidae</taxon>
        <taxon>Amphisphaeriales</taxon>
        <taxon>Apiosporaceae</taxon>
        <taxon>Apiospora</taxon>
    </lineage>
</organism>
<name>A0AAW0QPF6_9PEZI</name>
<dbReference type="Proteomes" id="UP001392437">
    <property type="component" value="Unassembled WGS sequence"/>
</dbReference>
<accession>A0AAW0QPF6</accession>
<evidence type="ECO:0000313" key="2">
    <source>
        <dbReference type="EMBL" id="KAK8110089.1"/>
    </source>
</evidence>
<feature type="compositionally biased region" description="Low complexity" evidence="1">
    <location>
        <begin position="69"/>
        <end position="94"/>
    </location>
</feature>
<dbReference type="EMBL" id="JAQQWP010000007">
    <property type="protein sequence ID" value="KAK8110089.1"/>
    <property type="molecule type" value="Genomic_DNA"/>
</dbReference>
<feature type="region of interest" description="Disordered" evidence="1">
    <location>
        <begin position="1"/>
        <end position="20"/>
    </location>
</feature>
<dbReference type="AlphaFoldDB" id="A0AAW0QPF6"/>
<proteinExistence type="predicted"/>
<sequence length="396" mass="43495">MELHLHEEPQGIAGGCSAGSRTKLRQHQKIFVEPTAHQQTVYNRIRDELDRQQCHSHSQPLLKPPSSKAVPIPRARSSSRARASVSPSPVAEAPTQTFPEPSEPGKRPRGRRGGPLSAETRLRTAVKRSLGLVCNTCKARKCHCYDLSKLEDAYLASQKATALMPRPALENSRRIRSLSQSTTNDYLPYLAPEGGVPIPHELADSDLDEPLNSPQTPVSRLDVHRFASEFNVDSVRTGYGTLSASNTSYYNPGLGPMTAFEAISQPFAIGIEVLPCYSGRWRCEFPAHPNATSASAASVGCGWSGPLAELEHHWRSEHHAYRDPIISCHCLRCEAIQMVDQPPEQCESQNCSLLPGQWKRCMFGHTLVESTIASTPALTTGDSESAYSFDRLSPYG</sequence>
<evidence type="ECO:0000256" key="1">
    <source>
        <dbReference type="SAM" id="MobiDB-lite"/>
    </source>
</evidence>
<protein>
    <submittedName>
        <fullName evidence="2">Uncharacterized protein</fullName>
    </submittedName>
</protein>
<evidence type="ECO:0000313" key="3">
    <source>
        <dbReference type="Proteomes" id="UP001392437"/>
    </source>
</evidence>